<dbReference type="GO" id="GO:0016491">
    <property type="term" value="F:oxidoreductase activity"/>
    <property type="evidence" value="ECO:0007669"/>
    <property type="project" value="UniProtKB-KW"/>
</dbReference>
<dbReference type="InterPro" id="IPR050791">
    <property type="entry name" value="Aldo-Keto_reductase"/>
</dbReference>
<dbReference type="CDD" id="cd19077">
    <property type="entry name" value="AKR_AKR8A1-2"/>
    <property type="match status" value="1"/>
</dbReference>
<proteinExistence type="predicted"/>
<dbReference type="InterPro" id="IPR023210">
    <property type="entry name" value="NADP_OxRdtase_dom"/>
</dbReference>
<dbReference type="Proteomes" id="UP001286456">
    <property type="component" value="Unassembled WGS sequence"/>
</dbReference>
<dbReference type="GO" id="GO:0005737">
    <property type="term" value="C:cytoplasm"/>
    <property type="evidence" value="ECO:0007669"/>
    <property type="project" value="TreeGrafter"/>
</dbReference>
<evidence type="ECO:0000313" key="3">
    <source>
        <dbReference type="EMBL" id="KAK3328280.1"/>
    </source>
</evidence>
<gene>
    <name evidence="3" type="ORF">B0T19DRAFT_384762</name>
</gene>
<keyword evidence="1" id="KW-0560">Oxidoreductase</keyword>
<comment type="caution">
    <text evidence="3">The sequence shown here is derived from an EMBL/GenBank/DDBJ whole genome shotgun (WGS) entry which is preliminary data.</text>
</comment>
<dbReference type="SUPFAM" id="SSF51430">
    <property type="entry name" value="NAD(P)-linked oxidoreductase"/>
    <property type="match status" value="1"/>
</dbReference>
<evidence type="ECO:0000313" key="4">
    <source>
        <dbReference type="Proteomes" id="UP001286456"/>
    </source>
</evidence>
<reference evidence="3" key="2">
    <citation type="submission" date="2023-06" db="EMBL/GenBank/DDBJ databases">
        <authorList>
            <consortium name="Lawrence Berkeley National Laboratory"/>
            <person name="Haridas S."/>
            <person name="Hensen N."/>
            <person name="Bonometti L."/>
            <person name="Westerberg I."/>
            <person name="Brannstrom I.O."/>
            <person name="Guillou S."/>
            <person name="Cros-Aarteil S."/>
            <person name="Calhoun S."/>
            <person name="Kuo A."/>
            <person name="Mondo S."/>
            <person name="Pangilinan J."/>
            <person name="Riley R."/>
            <person name="Labutti K."/>
            <person name="Andreopoulos B."/>
            <person name="Lipzen A."/>
            <person name="Chen C."/>
            <person name="Yanf M."/>
            <person name="Daum C."/>
            <person name="Ng V."/>
            <person name="Clum A."/>
            <person name="Steindorff A."/>
            <person name="Ohm R."/>
            <person name="Martin F."/>
            <person name="Silar P."/>
            <person name="Natvig D."/>
            <person name="Lalanne C."/>
            <person name="Gautier V."/>
            <person name="Ament-Velasquez S.L."/>
            <person name="Kruys A."/>
            <person name="Hutchinson M.I."/>
            <person name="Powell A.J."/>
            <person name="Barry K."/>
            <person name="Miller A.N."/>
            <person name="Grigoriev I.V."/>
            <person name="Debuchy R."/>
            <person name="Gladieux P."/>
            <person name="Thoren M.H."/>
            <person name="Johannesson H."/>
        </authorList>
    </citation>
    <scope>NUCLEOTIDE SEQUENCE</scope>
    <source>
        <strain evidence="3">SMH4131-1</strain>
    </source>
</reference>
<sequence>MSRPAAPTTILGKAVGPIGYGMLGLTIPWAATPYPDAVKVMKTALDRGANFWNGSLFYGTPEANSLHLLKYYFTQHPEDAAKVVLCIKGAYDSATHTPNGSPAGIRASVDEALRILDGTKTIDIFECARVDPKVPIETSVQALGELVAEGKIGGVGLSEVSARTIRAAHAVHPVACVEIELSLFTPDALTNGVVDTCRELNIPITAYGPVARGWLTGKLHTPADLPANDFRHRLPRFQPGAAFDANAKLAQAVENLAARKGVIPSQVAIAWVRQQGGAIIPIPGSTKPERVVENTAAADVWLSEQDLEELKGMMEALPVSGERYGGAHELLLNQ</sequence>
<evidence type="ECO:0000256" key="1">
    <source>
        <dbReference type="ARBA" id="ARBA00023002"/>
    </source>
</evidence>
<feature type="domain" description="NADP-dependent oxidoreductase" evidence="2">
    <location>
        <begin position="17"/>
        <end position="312"/>
    </location>
</feature>
<dbReference type="Gene3D" id="3.20.20.100">
    <property type="entry name" value="NADP-dependent oxidoreductase domain"/>
    <property type="match status" value="1"/>
</dbReference>
<dbReference type="PANTHER" id="PTHR43625:SF78">
    <property type="entry name" value="PYRIDOXAL REDUCTASE-RELATED"/>
    <property type="match status" value="1"/>
</dbReference>
<dbReference type="Pfam" id="PF00248">
    <property type="entry name" value="Aldo_ket_red"/>
    <property type="match status" value="1"/>
</dbReference>
<keyword evidence="4" id="KW-1185">Reference proteome</keyword>
<organism evidence="3 4">
    <name type="scientific">Cercophora scortea</name>
    <dbReference type="NCBI Taxonomy" id="314031"/>
    <lineage>
        <taxon>Eukaryota</taxon>
        <taxon>Fungi</taxon>
        <taxon>Dikarya</taxon>
        <taxon>Ascomycota</taxon>
        <taxon>Pezizomycotina</taxon>
        <taxon>Sordariomycetes</taxon>
        <taxon>Sordariomycetidae</taxon>
        <taxon>Sordariales</taxon>
        <taxon>Lasiosphaeriaceae</taxon>
        <taxon>Cercophora</taxon>
    </lineage>
</organism>
<evidence type="ECO:0000259" key="2">
    <source>
        <dbReference type="Pfam" id="PF00248"/>
    </source>
</evidence>
<name>A0AAE0MDJ4_9PEZI</name>
<dbReference type="AlphaFoldDB" id="A0AAE0MDJ4"/>
<dbReference type="EMBL" id="JAUEPO010000003">
    <property type="protein sequence ID" value="KAK3328280.1"/>
    <property type="molecule type" value="Genomic_DNA"/>
</dbReference>
<accession>A0AAE0MDJ4</accession>
<dbReference type="PANTHER" id="PTHR43625">
    <property type="entry name" value="AFLATOXIN B1 ALDEHYDE REDUCTASE"/>
    <property type="match status" value="1"/>
</dbReference>
<reference evidence="3" key="1">
    <citation type="journal article" date="2023" name="Mol. Phylogenet. Evol.">
        <title>Genome-scale phylogeny and comparative genomics of the fungal order Sordariales.</title>
        <authorList>
            <person name="Hensen N."/>
            <person name="Bonometti L."/>
            <person name="Westerberg I."/>
            <person name="Brannstrom I.O."/>
            <person name="Guillou S."/>
            <person name="Cros-Aarteil S."/>
            <person name="Calhoun S."/>
            <person name="Haridas S."/>
            <person name="Kuo A."/>
            <person name="Mondo S."/>
            <person name="Pangilinan J."/>
            <person name="Riley R."/>
            <person name="LaButti K."/>
            <person name="Andreopoulos B."/>
            <person name="Lipzen A."/>
            <person name="Chen C."/>
            <person name="Yan M."/>
            <person name="Daum C."/>
            <person name="Ng V."/>
            <person name="Clum A."/>
            <person name="Steindorff A."/>
            <person name="Ohm R.A."/>
            <person name="Martin F."/>
            <person name="Silar P."/>
            <person name="Natvig D.O."/>
            <person name="Lalanne C."/>
            <person name="Gautier V."/>
            <person name="Ament-Velasquez S.L."/>
            <person name="Kruys A."/>
            <person name="Hutchinson M.I."/>
            <person name="Powell A.J."/>
            <person name="Barry K."/>
            <person name="Miller A.N."/>
            <person name="Grigoriev I.V."/>
            <person name="Debuchy R."/>
            <person name="Gladieux P."/>
            <person name="Hiltunen Thoren M."/>
            <person name="Johannesson H."/>
        </authorList>
    </citation>
    <scope>NUCLEOTIDE SEQUENCE</scope>
    <source>
        <strain evidence="3">SMH4131-1</strain>
    </source>
</reference>
<dbReference type="InterPro" id="IPR036812">
    <property type="entry name" value="NAD(P)_OxRdtase_dom_sf"/>
</dbReference>
<protein>
    <submittedName>
        <fullName evidence="3">Pyridoxine 4-dehydrogenase</fullName>
    </submittedName>
</protein>